<dbReference type="Proteomes" id="UP000483004">
    <property type="component" value="Unassembled WGS sequence"/>
</dbReference>
<dbReference type="EMBL" id="WBMR01000007">
    <property type="protein sequence ID" value="KAB2388212.1"/>
    <property type="molecule type" value="Genomic_DNA"/>
</dbReference>
<evidence type="ECO:0000259" key="4">
    <source>
        <dbReference type="PROSITE" id="PS50043"/>
    </source>
</evidence>
<evidence type="ECO:0000256" key="3">
    <source>
        <dbReference type="ARBA" id="ARBA00023163"/>
    </source>
</evidence>
<dbReference type="InterPro" id="IPR016032">
    <property type="entry name" value="Sig_transdc_resp-reg_C-effctor"/>
</dbReference>
<dbReference type="PRINTS" id="PR00038">
    <property type="entry name" value="HTHLUXR"/>
</dbReference>
<feature type="domain" description="HTH luxR-type" evidence="4">
    <location>
        <begin position="220"/>
        <end position="285"/>
    </location>
</feature>
<dbReference type="InterPro" id="IPR000792">
    <property type="entry name" value="Tscrpt_reg_LuxR_C"/>
</dbReference>
<dbReference type="PROSITE" id="PS50043">
    <property type="entry name" value="HTH_LUXR_2"/>
    <property type="match status" value="1"/>
</dbReference>
<dbReference type="PANTHER" id="PTHR44688">
    <property type="entry name" value="DNA-BINDING TRANSCRIPTIONAL ACTIVATOR DEVR_DOSR"/>
    <property type="match status" value="1"/>
</dbReference>
<dbReference type="GO" id="GO:0003677">
    <property type="term" value="F:DNA binding"/>
    <property type="evidence" value="ECO:0007669"/>
    <property type="project" value="UniProtKB-KW"/>
</dbReference>
<dbReference type="Pfam" id="PF00196">
    <property type="entry name" value="GerE"/>
    <property type="match status" value="1"/>
</dbReference>
<comment type="caution">
    <text evidence="5">The sequence shown here is derived from an EMBL/GenBank/DDBJ whole genome shotgun (WGS) entry which is preliminary data.</text>
</comment>
<protein>
    <submittedName>
        <fullName evidence="5">Helix-turn-helix transcriptional regulator</fullName>
    </submittedName>
</protein>
<proteinExistence type="predicted"/>
<dbReference type="PANTHER" id="PTHR44688:SF16">
    <property type="entry name" value="DNA-BINDING TRANSCRIPTIONAL ACTIVATOR DEVR_DOSR"/>
    <property type="match status" value="1"/>
</dbReference>
<sequence length="288" mass="31514">MTGHHAPDDTVQLHRALTRLRDSTRLPLTFGGPVGADQRLRLSEFSGEHRGAMRGVALRVGLGLGGKVVARRRPMVLNDYVSAEGISHDYDRFIKVEDLRAMVAVPVTVRRTVRGVLYGAIRSAVPLGDRIVQSVHDAARDLEQDLAVHDEIARRLDGFAEQLNAAEQPRKGPGGRQWELIRESYAELRLLRHDLADEQLRHRLDSACDKLGRACAATAPAGPAPVLSARETDVLACVALGWTNPEVAADLGIAVETVKGYLRGAMRKLHSHSRLEAVVNARRLGLLP</sequence>
<organism evidence="5 6">
    <name type="scientific">Actinomadura montaniterrae</name>
    <dbReference type="NCBI Taxonomy" id="1803903"/>
    <lineage>
        <taxon>Bacteria</taxon>
        <taxon>Bacillati</taxon>
        <taxon>Actinomycetota</taxon>
        <taxon>Actinomycetes</taxon>
        <taxon>Streptosporangiales</taxon>
        <taxon>Thermomonosporaceae</taxon>
        <taxon>Actinomadura</taxon>
    </lineage>
</organism>
<dbReference type="SUPFAM" id="SSF55781">
    <property type="entry name" value="GAF domain-like"/>
    <property type="match status" value="1"/>
</dbReference>
<evidence type="ECO:0000313" key="5">
    <source>
        <dbReference type="EMBL" id="KAB2388212.1"/>
    </source>
</evidence>
<dbReference type="SMART" id="SM00421">
    <property type="entry name" value="HTH_LUXR"/>
    <property type="match status" value="1"/>
</dbReference>
<keyword evidence="1" id="KW-0805">Transcription regulation</keyword>
<evidence type="ECO:0000256" key="2">
    <source>
        <dbReference type="ARBA" id="ARBA00023125"/>
    </source>
</evidence>
<dbReference type="AlphaFoldDB" id="A0A6L3W092"/>
<dbReference type="InterPro" id="IPR029016">
    <property type="entry name" value="GAF-like_dom_sf"/>
</dbReference>
<dbReference type="Gene3D" id="1.10.10.10">
    <property type="entry name" value="Winged helix-like DNA-binding domain superfamily/Winged helix DNA-binding domain"/>
    <property type="match status" value="1"/>
</dbReference>
<keyword evidence="3" id="KW-0804">Transcription</keyword>
<evidence type="ECO:0000256" key="1">
    <source>
        <dbReference type="ARBA" id="ARBA00023015"/>
    </source>
</evidence>
<dbReference type="CDD" id="cd06170">
    <property type="entry name" value="LuxR_C_like"/>
    <property type="match status" value="1"/>
</dbReference>
<keyword evidence="6" id="KW-1185">Reference proteome</keyword>
<reference evidence="5 6" key="1">
    <citation type="submission" date="2019-09" db="EMBL/GenBank/DDBJ databases">
        <title>Actinomadura physcomitrii sp. nov., a novel actinomycete isolated from moss [Physcomitrium sphaericum (Ludw) Fuernr].</title>
        <authorList>
            <person name="Liu C."/>
            <person name="Zhuang X."/>
        </authorList>
    </citation>
    <scope>NUCLEOTIDE SEQUENCE [LARGE SCALE GENOMIC DNA]</scope>
    <source>
        <strain evidence="5 6">CYP1-1B</strain>
    </source>
</reference>
<dbReference type="SUPFAM" id="SSF46894">
    <property type="entry name" value="C-terminal effector domain of the bipartite response regulators"/>
    <property type="match status" value="1"/>
</dbReference>
<gene>
    <name evidence="5" type="ORF">F9B16_04635</name>
</gene>
<dbReference type="GO" id="GO:0006355">
    <property type="term" value="P:regulation of DNA-templated transcription"/>
    <property type="evidence" value="ECO:0007669"/>
    <property type="project" value="InterPro"/>
</dbReference>
<name>A0A6L3W092_9ACTN</name>
<dbReference type="RefSeq" id="WP_151538562.1">
    <property type="nucleotide sequence ID" value="NZ_WBMR01000007.1"/>
</dbReference>
<dbReference type="InterPro" id="IPR036388">
    <property type="entry name" value="WH-like_DNA-bd_sf"/>
</dbReference>
<dbReference type="OrthoDB" id="4069167at2"/>
<keyword evidence="2" id="KW-0238">DNA-binding</keyword>
<evidence type="ECO:0000313" key="6">
    <source>
        <dbReference type="Proteomes" id="UP000483004"/>
    </source>
</evidence>
<dbReference type="Gene3D" id="3.30.450.40">
    <property type="match status" value="1"/>
</dbReference>
<accession>A0A6L3W092</accession>